<dbReference type="Gene3D" id="3.60.21.70">
    <property type="entry name" value="PhoD-like phosphatase"/>
    <property type="match status" value="1"/>
</dbReference>
<dbReference type="InterPro" id="IPR038607">
    <property type="entry name" value="PhoD-like_sf"/>
</dbReference>
<evidence type="ECO:0000313" key="4">
    <source>
        <dbReference type="EMBL" id="MDA0165891.1"/>
    </source>
</evidence>
<feature type="domain" description="Phospholipase D N-terminal" evidence="3">
    <location>
        <begin position="37"/>
        <end position="123"/>
    </location>
</feature>
<dbReference type="InterPro" id="IPR018946">
    <property type="entry name" value="PhoD-like_MPP"/>
</dbReference>
<comment type="caution">
    <text evidence="4">The sequence shown here is derived from an EMBL/GenBank/DDBJ whole genome shotgun (WGS) entry which is preliminary data.</text>
</comment>
<sequence>MLTRRAMLRRSAAATAVLLLPEATARAAALRDAKFRQGVLSGDPTPDGITLLTVIDAEGSGSVRLEVATDAAFRKVVASRSIATSAAKGHSVKARVKGLKAHERYYYRFESKTSHSPVGRFQTALPDDSNETVRFGFFSCADYTHGYYNAYEQLQRDDLDFVVCLGDYIYAESYHAKGKTGVRDDKIGKANRDNPSIVREAVSLADYRDKYALYRSDKALRDVHAKFPMIATWDDHEVQDNYAGHAPGGGLDPAKHYTAARKAAGYKAFFEAMPFFQTGKSRVYRALRFGKNVDMIMLDQRQYRDDQPCGDATVAPCADLDAPRAFLGRPQMDWAKQRLASSGAAWKVVGNEVMMMNAELPGGAYYGFDSWQGYVTEREELLAHIKTAGIKDVVFVTGDIHTFIAGDVRTAKSRGESVALEFVGGSITSQSFGETDLPIGGGQVLKGNDANPNTAPAIIDALRAVNPWVDQADFDHHGYGVVEATDKTFDVTLKRVQTIKKQSNATLPATGFRYTVARGQTSIKGVNGPPA</sequence>
<keyword evidence="5" id="KW-1185">Reference proteome</keyword>
<dbReference type="Proteomes" id="UP001149140">
    <property type="component" value="Unassembled WGS sequence"/>
</dbReference>
<protein>
    <submittedName>
        <fullName evidence="4">Alkaline phosphatase D family protein</fullName>
    </submittedName>
</protein>
<dbReference type="PROSITE" id="PS51318">
    <property type="entry name" value="TAT"/>
    <property type="match status" value="1"/>
</dbReference>
<dbReference type="InterPro" id="IPR052900">
    <property type="entry name" value="Phospholipid_Metab_Enz"/>
</dbReference>
<evidence type="ECO:0000259" key="3">
    <source>
        <dbReference type="Pfam" id="PF16655"/>
    </source>
</evidence>
<reference evidence="4" key="1">
    <citation type="submission" date="2022-10" db="EMBL/GenBank/DDBJ databases">
        <title>The WGS of Solirubrobacter ginsenosidimutans DSM 21036.</title>
        <authorList>
            <person name="Jiang Z."/>
        </authorList>
    </citation>
    <scope>NUCLEOTIDE SEQUENCE</scope>
    <source>
        <strain evidence="4">DSM 21036</strain>
    </source>
</reference>
<evidence type="ECO:0000256" key="1">
    <source>
        <dbReference type="SAM" id="SignalP"/>
    </source>
</evidence>
<dbReference type="PANTHER" id="PTHR43606:SF2">
    <property type="entry name" value="ALKALINE PHOSPHATASE FAMILY PROTEIN (AFU_ORTHOLOGUE AFUA_5G03860)"/>
    <property type="match status" value="1"/>
</dbReference>
<dbReference type="EMBL" id="JAPDOD010000054">
    <property type="protein sequence ID" value="MDA0165891.1"/>
    <property type="molecule type" value="Genomic_DNA"/>
</dbReference>
<accession>A0A9X3MZI2</accession>
<evidence type="ECO:0000313" key="5">
    <source>
        <dbReference type="Proteomes" id="UP001149140"/>
    </source>
</evidence>
<evidence type="ECO:0000259" key="2">
    <source>
        <dbReference type="Pfam" id="PF09423"/>
    </source>
</evidence>
<keyword evidence="1" id="KW-0732">Signal</keyword>
<dbReference type="Gene3D" id="2.60.40.380">
    <property type="entry name" value="Purple acid phosphatase-like, N-terminal"/>
    <property type="match status" value="1"/>
</dbReference>
<name>A0A9X3MZI2_9ACTN</name>
<dbReference type="SUPFAM" id="SSF56300">
    <property type="entry name" value="Metallo-dependent phosphatases"/>
    <property type="match status" value="1"/>
</dbReference>
<feature type="signal peptide" evidence="1">
    <location>
        <begin position="1"/>
        <end position="27"/>
    </location>
</feature>
<dbReference type="RefSeq" id="WP_270045154.1">
    <property type="nucleotide sequence ID" value="NZ_JAPDOD010000054.1"/>
</dbReference>
<proteinExistence type="predicted"/>
<dbReference type="AlphaFoldDB" id="A0A9X3MZI2"/>
<dbReference type="CDD" id="cd07389">
    <property type="entry name" value="MPP_PhoD"/>
    <property type="match status" value="1"/>
</dbReference>
<gene>
    <name evidence="4" type="ORF">OM076_36840</name>
</gene>
<dbReference type="InterPro" id="IPR006311">
    <property type="entry name" value="TAT_signal"/>
</dbReference>
<dbReference type="Pfam" id="PF16655">
    <property type="entry name" value="PhoD_N"/>
    <property type="match status" value="1"/>
</dbReference>
<dbReference type="InterPro" id="IPR029052">
    <property type="entry name" value="Metallo-depent_PP-like"/>
</dbReference>
<dbReference type="InterPro" id="IPR032093">
    <property type="entry name" value="PhoD_N"/>
</dbReference>
<organism evidence="4 5">
    <name type="scientific">Solirubrobacter ginsenosidimutans</name>
    <dbReference type="NCBI Taxonomy" id="490573"/>
    <lineage>
        <taxon>Bacteria</taxon>
        <taxon>Bacillati</taxon>
        <taxon>Actinomycetota</taxon>
        <taxon>Thermoleophilia</taxon>
        <taxon>Solirubrobacterales</taxon>
        <taxon>Solirubrobacteraceae</taxon>
        <taxon>Solirubrobacter</taxon>
    </lineage>
</organism>
<dbReference type="Pfam" id="PF09423">
    <property type="entry name" value="PhoD"/>
    <property type="match status" value="1"/>
</dbReference>
<feature type="domain" description="PhoD-like phosphatase metallophosphatase" evidence="2">
    <location>
        <begin position="135"/>
        <end position="491"/>
    </location>
</feature>
<dbReference type="PANTHER" id="PTHR43606">
    <property type="entry name" value="PHOSPHATASE, PUTATIVE (AFU_ORTHOLOGUE AFUA_6G08710)-RELATED"/>
    <property type="match status" value="1"/>
</dbReference>
<feature type="chain" id="PRO_5040730351" evidence="1">
    <location>
        <begin position="28"/>
        <end position="531"/>
    </location>
</feature>